<protein>
    <submittedName>
        <fullName evidence="1">Uncharacterized protein</fullName>
    </submittedName>
</protein>
<evidence type="ECO:0000313" key="1">
    <source>
        <dbReference type="EMBL" id="MEN5376537.1"/>
    </source>
</evidence>
<keyword evidence="2" id="KW-1185">Reference proteome</keyword>
<name>A0ABV0BT22_9SPHI</name>
<reference evidence="1 2" key="1">
    <citation type="submission" date="2024-04" db="EMBL/GenBank/DDBJ databases">
        <title>WGS of bacteria from Torrens River.</title>
        <authorList>
            <person name="Wyrsch E.R."/>
            <person name="Drigo B."/>
        </authorList>
    </citation>
    <scope>NUCLEOTIDE SEQUENCE [LARGE SCALE GENOMIC DNA]</scope>
    <source>
        <strain evidence="1 2">TWI391</strain>
    </source>
</reference>
<sequence>MNVIEGNEYGASTGGRRAVQYKMNNSFMIYTLVITLDQYYTALDIFDLENKCVADNVDIDNPLHNEDQILEVMVHLIEDIILSSITAVSNFRGIKKIIISPVCNE</sequence>
<gene>
    <name evidence="1" type="ORF">ABE541_04605</name>
</gene>
<dbReference type="RefSeq" id="WP_346580757.1">
    <property type="nucleotide sequence ID" value="NZ_JBDJLH010000003.1"/>
</dbReference>
<dbReference type="Proteomes" id="UP001409291">
    <property type="component" value="Unassembled WGS sequence"/>
</dbReference>
<dbReference type="EMBL" id="JBDJNQ010000002">
    <property type="protein sequence ID" value="MEN5376537.1"/>
    <property type="molecule type" value="Genomic_DNA"/>
</dbReference>
<comment type="caution">
    <text evidence="1">The sequence shown here is derived from an EMBL/GenBank/DDBJ whole genome shotgun (WGS) entry which is preliminary data.</text>
</comment>
<organism evidence="1 2">
    <name type="scientific">Sphingobacterium kitahiroshimense</name>
    <dbReference type="NCBI Taxonomy" id="470446"/>
    <lineage>
        <taxon>Bacteria</taxon>
        <taxon>Pseudomonadati</taxon>
        <taxon>Bacteroidota</taxon>
        <taxon>Sphingobacteriia</taxon>
        <taxon>Sphingobacteriales</taxon>
        <taxon>Sphingobacteriaceae</taxon>
        <taxon>Sphingobacterium</taxon>
    </lineage>
</organism>
<accession>A0ABV0BT22</accession>
<evidence type="ECO:0000313" key="2">
    <source>
        <dbReference type="Proteomes" id="UP001409291"/>
    </source>
</evidence>
<proteinExistence type="predicted"/>